<reference evidence="1 2" key="1">
    <citation type="journal article" date="2022" name="Hortic Res">
        <title>A haplotype resolved chromosomal level avocado genome allows analysis of novel avocado genes.</title>
        <authorList>
            <person name="Nath O."/>
            <person name="Fletcher S.J."/>
            <person name="Hayward A."/>
            <person name="Shaw L.M."/>
            <person name="Masouleh A.K."/>
            <person name="Furtado A."/>
            <person name="Henry R.J."/>
            <person name="Mitter N."/>
        </authorList>
    </citation>
    <scope>NUCLEOTIDE SEQUENCE [LARGE SCALE GENOMIC DNA]</scope>
    <source>
        <strain evidence="2">cv. Hass</strain>
    </source>
</reference>
<proteinExistence type="predicted"/>
<keyword evidence="2" id="KW-1185">Reference proteome</keyword>
<evidence type="ECO:0000313" key="1">
    <source>
        <dbReference type="EMBL" id="KAJ8622322.1"/>
    </source>
</evidence>
<comment type="caution">
    <text evidence="1">The sequence shown here is derived from an EMBL/GenBank/DDBJ whole genome shotgun (WGS) entry which is preliminary data.</text>
</comment>
<name>A0ACC2KNF2_PERAE</name>
<dbReference type="Proteomes" id="UP001234297">
    <property type="component" value="Chromosome 10"/>
</dbReference>
<evidence type="ECO:0000313" key="2">
    <source>
        <dbReference type="Proteomes" id="UP001234297"/>
    </source>
</evidence>
<organism evidence="1 2">
    <name type="scientific">Persea americana</name>
    <name type="common">Avocado</name>
    <dbReference type="NCBI Taxonomy" id="3435"/>
    <lineage>
        <taxon>Eukaryota</taxon>
        <taxon>Viridiplantae</taxon>
        <taxon>Streptophyta</taxon>
        <taxon>Embryophyta</taxon>
        <taxon>Tracheophyta</taxon>
        <taxon>Spermatophyta</taxon>
        <taxon>Magnoliopsida</taxon>
        <taxon>Magnoliidae</taxon>
        <taxon>Laurales</taxon>
        <taxon>Lauraceae</taxon>
        <taxon>Persea</taxon>
    </lineage>
</organism>
<gene>
    <name evidence="1" type="ORF">MRB53_030851</name>
</gene>
<sequence length="87" mass="9895">MAEVSSPKLKLRISERSKPTPSSLSERRTWKRSLVSLDLALCFFESLLVDCRHGSNSIEFTCEKWPTQLKSIFPKALCYRSGSVQSD</sequence>
<protein>
    <submittedName>
        <fullName evidence="1">Uncharacterized protein</fullName>
    </submittedName>
</protein>
<accession>A0ACC2KNF2</accession>
<dbReference type="EMBL" id="CM056818">
    <property type="protein sequence ID" value="KAJ8622322.1"/>
    <property type="molecule type" value="Genomic_DNA"/>
</dbReference>